<organism evidence="1 2">
    <name type="scientific">Anaerocolumna cellulosilytica</name>
    <dbReference type="NCBI Taxonomy" id="433286"/>
    <lineage>
        <taxon>Bacteria</taxon>
        <taxon>Bacillati</taxon>
        <taxon>Bacillota</taxon>
        <taxon>Clostridia</taxon>
        <taxon>Lachnospirales</taxon>
        <taxon>Lachnospiraceae</taxon>
        <taxon>Anaerocolumna</taxon>
    </lineage>
</organism>
<dbReference type="CDD" id="cd02012">
    <property type="entry name" value="TPP_TK"/>
    <property type="match status" value="1"/>
</dbReference>
<dbReference type="Gene3D" id="3.40.50.970">
    <property type="match status" value="1"/>
</dbReference>
<dbReference type="SUPFAM" id="SSF52518">
    <property type="entry name" value="Thiamin diphosphate-binding fold (THDP-binding)"/>
    <property type="match status" value="1"/>
</dbReference>
<gene>
    <name evidence="1" type="ORF">acsn021_17270</name>
</gene>
<dbReference type="InterPro" id="IPR029061">
    <property type="entry name" value="THDP-binding"/>
</dbReference>
<dbReference type="EMBL" id="AP023367">
    <property type="protein sequence ID" value="BCJ94158.1"/>
    <property type="molecule type" value="Genomic_DNA"/>
</dbReference>
<protein>
    <submittedName>
        <fullName evidence="1">Transketolase, N-terminal subunit</fullName>
    </submittedName>
</protein>
<evidence type="ECO:0000313" key="2">
    <source>
        <dbReference type="Proteomes" id="UP000515561"/>
    </source>
</evidence>
<dbReference type="RefSeq" id="WP_243167794.1">
    <property type="nucleotide sequence ID" value="NZ_AP023367.1"/>
</dbReference>
<dbReference type="InterPro" id="IPR005474">
    <property type="entry name" value="Transketolase_N"/>
</dbReference>
<proteinExistence type="predicted"/>
<keyword evidence="2" id="KW-1185">Reference proteome</keyword>
<evidence type="ECO:0000313" key="1">
    <source>
        <dbReference type="EMBL" id="BCJ94158.1"/>
    </source>
</evidence>
<dbReference type="Pfam" id="PF00456">
    <property type="entry name" value="Transketolase_N"/>
    <property type="match status" value="1"/>
</dbReference>
<name>A0A6S6R525_9FIRM</name>
<dbReference type="PANTHER" id="PTHR47514:SF2">
    <property type="entry name" value="TRANSKETOLASE"/>
    <property type="match status" value="1"/>
</dbReference>
<accession>A0A6S6R525</accession>
<dbReference type="PANTHER" id="PTHR47514">
    <property type="entry name" value="TRANSKETOLASE N-TERMINAL SECTION-RELATED"/>
    <property type="match status" value="1"/>
</dbReference>
<dbReference type="Proteomes" id="UP000515561">
    <property type="component" value="Chromosome"/>
</dbReference>
<dbReference type="AlphaFoldDB" id="A0A6S6R525"/>
<sequence>MKEENIFKIKKFAMSMRQIALEMSLNAGTDRVHFGGGISTIDILAALYGEVMKFRKENPTWEERDRFILSKGHGVLAYYAALSEAGIISKEELLTFKKNQSDLLGHPVINREKGIEFTTGSLGMGLSLGIGIALAFQKQKKNNKIYVLMGDGECNEGSVWEGFMSASQFQLDNITVIIDRNGYQQTGNTKDVMDVGDIALKLKSFGWETTEIDGHNVEQILSALKKKPIPNTPRAIIAKTVKGKGFSFSENNITWHDAVLTKEHYNIALEELNGD</sequence>
<reference evidence="1 2" key="1">
    <citation type="journal article" date="2016" name="Int. J. Syst. Evol. Microbiol.">
        <title>Descriptions of Anaerotaenia torta gen. nov., sp. nov. and Anaerocolumna cellulosilytica gen. nov., sp. nov. isolated from a methanogenic reactor of cattle waste.</title>
        <authorList>
            <person name="Uek A."/>
            <person name="Ohtaki Y."/>
            <person name="Kaku N."/>
            <person name="Ueki K."/>
        </authorList>
    </citation>
    <scope>NUCLEOTIDE SEQUENCE [LARGE SCALE GENOMIC DNA]</scope>
    <source>
        <strain evidence="1 2">SN021</strain>
    </source>
</reference>
<dbReference type="KEGG" id="acel:acsn021_17270"/>